<evidence type="ECO:0000259" key="5">
    <source>
        <dbReference type="PROSITE" id="PS50931"/>
    </source>
</evidence>
<evidence type="ECO:0000256" key="4">
    <source>
        <dbReference type="ARBA" id="ARBA00023163"/>
    </source>
</evidence>
<feature type="domain" description="HTH lysR-type" evidence="5">
    <location>
        <begin position="1"/>
        <end position="58"/>
    </location>
</feature>
<comment type="similarity">
    <text evidence="1">Belongs to the LysR transcriptional regulatory family.</text>
</comment>
<dbReference type="GO" id="GO:0005829">
    <property type="term" value="C:cytosol"/>
    <property type="evidence" value="ECO:0007669"/>
    <property type="project" value="TreeGrafter"/>
</dbReference>
<name>A0A1R4EW24_9MICO</name>
<evidence type="ECO:0000313" key="7">
    <source>
        <dbReference type="Proteomes" id="UP000195787"/>
    </source>
</evidence>
<organism evidence="6 7">
    <name type="scientific">Agrococcus casei LMG 22410</name>
    <dbReference type="NCBI Taxonomy" id="1255656"/>
    <lineage>
        <taxon>Bacteria</taxon>
        <taxon>Bacillati</taxon>
        <taxon>Actinomycetota</taxon>
        <taxon>Actinomycetes</taxon>
        <taxon>Micrococcales</taxon>
        <taxon>Microbacteriaceae</taxon>
        <taxon>Agrococcus</taxon>
    </lineage>
</organism>
<keyword evidence="3" id="KW-0238">DNA-binding</keyword>
<dbReference type="RefSeq" id="WP_086990471.1">
    <property type="nucleotide sequence ID" value="NZ_FUHU01000004.1"/>
</dbReference>
<dbReference type="Pfam" id="PF00126">
    <property type="entry name" value="HTH_1"/>
    <property type="match status" value="1"/>
</dbReference>
<dbReference type="InterPro" id="IPR036390">
    <property type="entry name" value="WH_DNA-bd_sf"/>
</dbReference>
<sequence>MTLAQLRAFLSAYSLRTFTAAAEELDVSQASVSELVGRLEAELEAPLFVRGGRQLVPTAAADELFSHAQRTLAAADDAEQAIRSLNGLQSGVVSFGVPRNAGYYGVPDAVLEFHRDHPGVRVRMVGINSNRVARAVLAGELEAGLVVLPVDEHGLDVEPLAVDEVHLATMNELPAGTGATLDDLLGPGLILYDAESGWEDPTRRQLLRRAHESGRELTAQVEIEFVDTALRLVAEGAGATIVSGSLLRAGEVPDGVRTYSFEPRFVETLALIKRKDAPLSLATAAIAEVMRRCIRRVTPGTD</sequence>
<dbReference type="InterPro" id="IPR000847">
    <property type="entry name" value="LysR_HTH_N"/>
</dbReference>
<dbReference type="GeneID" id="303171834"/>
<dbReference type="Gene3D" id="1.10.10.10">
    <property type="entry name" value="Winged helix-like DNA-binding domain superfamily/Winged helix DNA-binding domain"/>
    <property type="match status" value="1"/>
</dbReference>
<dbReference type="Pfam" id="PF03466">
    <property type="entry name" value="LysR_substrate"/>
    <property type="match status" value="1"/>
</dbReference>
<evidence type="ECO:0000256" key="1">
    <source>
        <dbReference type="ARBA" id="ARBA00009437"/>
    </source>
</evidence>
<keyword evidence="2" id="KW-0805">Transcription regulation</keyword>
<evidence type="ECO:0000256" key="2">
    <source>
        <dbReference type="ARBA" id="ARBA00023015"/>
    </source>
</evidence>
<dbReference type="GO" id="GO:0003700">
    <property type="term" value="F:DNA-binding transcription factor activity"/>
    <property type="evidence" value="ECO:0007669"/>
    <property type="project" value="InterPro"/>
</dbReference>
<dbReference type="Proteomes" id="UP000195787">
    <property type="component" value="Unassembled WGS sequence"/>
</dbReference>
<proteinExistence type="inferred from homology"/>
<dbReference type="CDD" id="cd05466">
    <property type="entry name" value="PBP2_LTTR_substrate"/>
    <property type="match status" value="1"/>
</dbReference>
<dbReference type="InterPro" id="IPR050950">
    <property type="entry name" value="HTH-type_LysR_regulators"/>
</dbReference>
<dbReference type="PROSITE" id="PS50931">
    <property type="entry name" value="HTH_LYSR"/>
    <property type="match status" value="1"/>
</dbReference>
<dbReference type="OrthoDB" id="3636008at2"/>
<evidence type="ECO:0000256" key="3">
    <source>
        <dbReference type="ARBA" id="ARBA00023125"/>
    </source>
</evidence>
<dbReference type="AlphaFoldDB" id="A0A1R4EW24"/>
<keyword evidence="7" id="KW-1185">Reference proteome</keyword>
<dbReference type="InterPro" id="IPR036388">
    <property type="entry name" value="WH-like_DNA-bd_sf"/>
</dbReference>
<gene>
    <name evidence="6" type="ORF">CZ674_01270</name>
</gene>
<dbReference type="GO" id="GO:0003677">
    <property type="term" value="F:DNA binding"/>
    <property type="evidence" value="ECO:0007669"/>
    <property type="project" value="UniProtKB-KW"/>
</dbReference>
<protein>
    <submittedName>
        <fullName evidence="6">Transcriptional regulator, LysR family</fullName>
    </submittedName>
</protein>
<dbReference type="PRINTS" id="PR00039">
    <property type="entry name" value="HTHLYSR"/>
</dbReference>
<keyword evidence="4" id="KW-0804">Transcription</keyword>
<dbReference type="InterPro" id="IPR005119">
    <property type="entry name" value="LysR_subst-bd"/>
</dbReference>
<dbReference type="Gene3D" id="3.40.190.290">
    <property type="match status" value="1"/>
</dbReference>
<reference evidence="6 7" key="1">
    <citation type="submission" date="2017-02" db="EMBL/GenBank/DDBJ databases">
        <authorList>
            <person name="Peterson S.W."/>
        </authorList>
    </citation>
    <scope>NUCLEOTIDE SEQUENCE [LARGE SCALE GENOMIC DNA]</scope>
    <source>
        <strain evidence="6 7">LMG 22410</strain>
    </source>
</reference>
<dbReference type="EMBL" id="FUHU01000004">
    <property type="protein sequence ID" value="SJM47842.1"/>
    <property type="molecule type" value="Genomic_DNA"/>
</dbReference>
<dbReference type="PANTHER" id="PTHR30419">
    <property type="entry name" value="HTH-TYPE TRANSCRIPTIONAL REGULATOR YBHD"/>
    <property type="match status" value="1"/>
</dbReference>
<evidence type="ECO:0000313" key="6">
    <source>
        <dbReference type="EMBL" id="SJM47842.1"/>
    </source>
</evidence>
<dbReference type="SUPFAM" id="SSF53850">
    <property type="entry name" value="Periplasmic binding protein-like II"/>
    <property type="match status" value="1"/>
</dbReference>
<dbReference type="SUPFAM" id="SSF46785">
    <property type="entry name" value="Winged helix' DNA-binding domain"/>
    <property type="match status" value="1"/>
</dbReference>
<accession>A0A1R4EW24</accession>